<dbReference type="RefSeq" id="WP_267661418.1">
    <property type="nucleotide sequence ID" value="NZ_JAOVZS010000002.1"/>
</dbReference>
<comment type="caution">
    <text evidence="1">The sequence shown here is derived from an EMBL/GenBank/DDBJ whole genome shotgun (WGS) entry which is preliminary data.</text>
</comment>
<sequence>MKQIPIVQLLEWAYRHELPKAERVGGGMGASAPSSWGMVYNLGILGTVIDAPINGYGVVAIGMDEGDPHPDALKVAEAVGRLATARISIGNEWSPFPEWADADGLVAETVNRIRPRLASLSGKEIQAMLIARAVLGQKPDWRGEEPGRAMMMRGGTPGWFMKEIGKDAYGNRTEREVDGFNPRSRRPRPGAYRKFRLSTDVSGLAIDRFRRTVWALAVRHVAQEVAARLSSHELTAEVPTLAPWAAVAGLVSRQDPSHAVSLFL</sequence>
<proteinExistence type="predicted"/>
<name>A0ABT1CV62_9HYPH</name>
<dbReference type="Proteomes" id="UP001320715">
    <property type="component" value="Unassembled WGS sequence"/>
</dbReference>
<gene>
    <name evidence="1" type="ORF">GTW23_18020</name>
</gene>
<accession>A0ABT1CV62</accession>
<dbReference type="EMBL" id="JAAAML010000003">
    <property type="protein sequence ID" value="MCO6410085.1"/>
    <property type="molecule type" value="Genomic_DNA"/>
</dbReference>
<evidence type="ECO:0000313" key="2">
    <source>
        <dbReference type="Proteomes" id="UP001320715"/>
    </source>
</evidence>
<protein>
    <submittedName>
        <fullName evidence="1">Uncharacterized protein</fullName>
    </submittedName>
</protein>
<evidence type="ECO:0000313" key="1">
    <source>
        <dbReference type="EMBL" id="MCO6410085.1"/>
    </source>
</evidence>
<reference evidence="1 2" key="1">
    <citation type="submission" date="2020-01" db="EMBL/GenBank/DDBJ databases">
        <title>Genomes of bacteria type strains.</title>
        <authorList>
            <person name="Chen J."/>
            <person name="Zhu S."/>
            <person name="Yang J."/>
        </authorList>
    </citation>
    <scope>NUCLEOTIDE SEQUENCE [LARGE SCALE GENOMIC DNA]</scope>
    <source>
        <strain evidence="1 2">DSM 16655</strain>
    </source>
</reference>
<keyword evidence="2" id="KW-1185">Reference proteome</keyword>
<organism evidence="1 2">
    <name type="scientific">Hoeflea alexandrii</name>
    <dbReference type="NCBI Taxonomy" id="288436"/>
    <lineage>
        <taxon>Bacteria</taxon>
        <taxon>Pseudomonadati</taxon>
        <taxon>Pseudomonadota</taxon>
        <taxon>Alphaproteobacteria</taxon>
        <taxon>Hyphomicrobiales</taxon>
        <taxon>Rhizobiaceae</taxon>
        <taxon>Hoeflea</taxon>
    </lineage>
</organism>